<dbReference type="GO" id="GO:0004180">
    <property type="term" value="F:carboxypeptidase activity"/>
    <property type="evidence" value="ECO:0007669"/>
    <property type="project" value="UniProtKB-KW"/>
</dbReference>
<dbReference type="SUPFAM" id="SSF55486">
    <property type="entry name" value="Metalloproteases ('zincins'), catalytic domain"/>
    <property type="match status" value="1"/>
</dbReference>
<dbReference type="EC" id="3.4.17.19" evidence="2"/>
<proteinExistence type="predicted"/>
<evidence type="ECO:0000313" key="2">
    <source>
        <dbReference type="EMBL" id="EFL44327.1"/>
    </source>
</evidence>
<dbReference type="PANTHER" id="PTHR34217">
    <property type="entry name" value="METAL-DEPENDENT CARBOXYPEPTIDASE"/>
    <property type="match status" value="1"/>
</dbReference>
<feature type="compositionally biased region" description="Polar residues" evidence="1">
    <location>
        <begin position="100"/>
        <end position="109"/>
    </location>
</feature>
<protein>
    <submittedName>
        <fullName evidence="2">Carboxypeptidase Taq (M32) metallopeptidase</fullName>
        <ecNumber evidence="2">3.4.17.19</ecNumber>
    </submittedName>
</protein>
<evidence type="ECO:0000313" key="3">
    <source>
        <dbReference type="Proteomes" id="UP000004431"/>
    </source>
</evidence>
<dbReference type="PANTHER" id="PTHR34217:SF1">
    <property type="entry name" value="CARBOXYPEPTIDASE 1"/>
    <property type="match status" value="1"/>
</dbReference>
<sequence length="636" mass="71404">MSTQHTSSERTQKFSVNEILKQIQQEQLEQLKHTKPSSASADVTTQIPATNNATKPEDSSQAHTKKAPEAKTEAQPQAQPQATATEQARTSEQVDKGTAANAQPNTQASTQPNTKPNTNPNEQAPASFNAALTNPKADLEALDTLERTLAAWRYAAAEIGGLGMSIDPEGASTVRGDVLASFEQQRRELLLNPSTTALLDRLSCPSAVLTEQATMQVRVLKQDIKKIAGVPVSLASAYQKLLCDADAVWHRAKAQNNWGAFSGYLEQIIARMKEIAHAKNPDADPYDVWLSEFEDGLNQAYLDDMFEKITACTTPLIAQIERKKQRGFTVTHDVFNGKFDEQRQWQLARDLLKLEGLDLSRVLLIPTEHPYSEAPSCSWGIIASHVYEHDILSNVFSMFHEGGHTLYELGVKDDYERTSLKGGTSFGMHEAQSRFFENYIARDRAYIPHILACMTKHFQGQLGRVTPNQLWRAANEVHPEAVRCDADELTYSAHIMIRYQLEKRLFNGSLKVEDVPDAWNSLTRELLGVDVPDNAHGCLQDMHWSSGYIGYFASYAYGNVIGAQLRHQMMEDGLLWDTILASGDIHPIRQWLKTNIWQYGRSKTTIELMQAACHEPIRTEYYLDYLQKKFTSLYNL</sequence>
<feature type="compositionally biased region" description="Low complexity" evidence="1">
    <location>
        <begin position="73"/>
        <end position="88"/>
    </location>
</feature>
<dbReference type="CDD" id="cd06460">
    <property type="entry name" value="M32_Taq"/>
    <property type="match status" value="1"/>
</dbReference>
<keyword evidence="2" id="KW-0645">Protease</keyword>
<comment type="caution">
    <text evidence="2">The sequence shown here is derived from an EMBL/GenBank/DDBJ whole genome shotgun (WGS) entry which is preliminary data.</text>
</comment>
<feature type="compositionally biased region" description="Polar residues" evidence="1">
    <location>
        <begin position="36"/>
        <end position="54"/>
    </location>
</feature>
<keyword evidence="2" id="KW-0378">Hydrolase</keyword>
<name>A0ABP2IZ51_9ACTN</name>
<feature type="compositionally biased region" description="Basic and acidic residues" evidence="1">
    <location>
        <begin position="55"/>
        <end position="72"/>
    </location>
</feature>
<dbReference type="PRINTS" id="PR00998">
    <property type="entry name" value="CRBOXYPTASET"/>
</dbReference>
<organism evidence="2 3">
    <name type="scientific">Fannyhessea vaginae PB189-T1-4</name>
    <dbReference type="NCBI Taxonomy" id="866774"/>
    <lineage>
        <taxon>Bacteria</taxon>
        <taxon>Bacillati</taxon>
        <taxon>Actinomycetota</taxon>
        <taxon>Coriobacteriia</taxon>
        <taxon>Coriobacteriales</taxon>
        <taxon>Atopobiaceae</taxon>
        <taxon>Fannyhessea</taxon>
    </lineage>
</organism>
<evidence type="ECO:0000256" key="1">
    <source>
        <dbReference type="SAM" id="MobiDB-lite"/>
    </source>
</evidence>
<keyword evidence="2" id="KW-0121">Carboxypeptidase</keyword>
<dbReference type="Gene3D" id="1.10.1370.30">
    <property type="match status" value="1"/>
</dbReference>
<feature type="region of interest" description="Disordered" evidence="1">
    <location>
        <begin position="27"/>
        <end position="126"/>
    </location>
</feature>
<dbReference type="EMBL" id="AEDQ01000017">
    <property type="protein sequence ID" value="EFL44327.1"/>
    <property type="molecule type" value="Genomic_DNA"/>
</dbReference>
<gene>
    <name evidence="2" type="ORF">HMPREF9248_0882</name>
</gene>
<dbReference type="RefSeq" id="WP_006304039.1">
    <property type="nucleotide sequence ID" value="NZ_AEDQ01000017.1"/>
</dbReference>
<dbReference type="Pfam" id="PF02074">
    <property type="entry name" value="Peptidase_M32"/>
    <property type="match status" value="1"/>
</dbReference>
<feature type="compositionally biased region" description="Low complexity" evidence="1">
    <location>
        <begin position="110"/>
        <end position="121"/>
    </location>
</feature>
<keyword evidence="3" id="KW-1185">Reference proteome</keyword>
<reference evidence="2 3" key="1">
    <citation type="submission" date="2010-08" db="EMBL/GenBank/DDBJ databases">
        <authorList>
            <person name="Durkin A.S."/>
            <person name="Madupu R."/>
            <person name="Torralba M."/>
            <person name="Gillis M."/>
            <person name="Methe B."/>
            <person name="Sutton G."/>
            <person name="Nelson K.E."/>
        </authorList>
    </citation>
    <scope>NUCLEOTIDE SEQUENCE [LARGE SCALE GENOMIC DNA]</scope>
    <source>
        <strain evidence="2 3">PB189-T1-4</strain>
    </source>
</reference>
<dbReference type="Proteomes" id="UP000004431">
    <property type="component" value="Unassembled WGS sequence"/>
</dbReference>
<dbReference type="InterPro" id="IPR001333">
    <property type="entry name" value="Peptidase_M32_Taq"/>
</dbReference>
<dbReference type="PROSITE" id="PS52034">
    <property type="entry name" value="PEPTIDASE_M32"/>
    <property type="match status" value="1"/>
</dbReference>
<accession>A0ABP2IZ51</accession>